<reference evidence="8" key="1">
    <citation type="submission" date="2020-03" db="EMBL/GenBank/DDBJ databases">
        <title>FDA dAtabase for Regulatory Grade micrObial Sequences (FDA-ARGOS): Supporting development and validation of Infectious Disease Dx tests.</title>
        <authorList>
            <person name="Campos J."/>
            <person name="Goldberg B."/>
            <person name="Tallon L."/>
            <person name="Sadzewicz L."/>
            <person name="Vavikolanu K."/>
            <person name="Mehta A."/>
            <person name="Aluvathingal J."/>
            <person name="Nadendla S."/>
            <person name="Nandy P."/>
            <person name="Geyer C."/>
            <person name="Yan Y."/>
            <person name="Sichtig H."/>
        </authorList>
    </citation>
    <scope>NUCLEOTIDE SEQUENCE [LARGE SCALE GENOMIC DNA]</scope>
    <source>
        <strain evidence="8">FDAARGOS_652</strain>
    </source>
</reference>
<dbReference type="PANTHER" id="PTHR30468">
    <property type="entry name" value="ALPHA-KETOGLUTARATE-DEPENDENT SULFONATE DIOXYGENASE"/>
    <property type="match status" value="1"/>
</dbReference>
<dbReference type="OrthoDB" id="10257314at2759"/>
<gene>
    <name evidence="8" type="ORF">FOB60_003722</name>
</gene>
<evidence type="ECO:0000256" key="1">
    <source>
        <dbReference type="ARBA" id="ARBA00001954"/>
    </source>
</evidence>
<evidence type="ECO:0000256" key="3">
    <source>
        <dbReference type="ARBA" id="ARBA00022723"/>
    </source>
</evidence>
<feature type="domain" description="TauD/TfdA-like" evidence="7">
    <location>
        <begin position="110"/>
        <end position="376"/>
    </location>
</feature>
<dbReference type="Proteomes" id="UP000590412">
    <property type="component" value="Unassembled WGS sequence"/>
</dbReference>
<keyword evidence="5" id="KW-0560">Oxidoreductase</keyword>
<keyword evidence="6" id="KW-0408">Iron</keyword>
<dbReference type="InterPro" id="IPR042098">
    <property type="entry name" value="TauD-like_sf"/>
</dbReference>
<keyword evidence="4 8" id="KW-0223">Dioxygenase</keyword>
<dbReference type="GO" id="GO:0000907">
    <property type="term" value="F:sulfonate dioxygenase activity"/>
    <property type="evidence" value="ECO:0007669"/>
    <property type="project" value="TreeGrafter"/>
</dbReference>
<comment type="caution">
    <text evidence="8">The sequence shown here is derived from an EMBL/GenBank/DDBJ whole genome shotgun (WGS) entry which is preliminary data.</text>
</comment>
<comment type="cofactor">
    <cofactor evidence="1">
        <name>Fe(2+)</name>
        <dbReference type="ChEBI" id="CHEBI:29033"/>
    </cofactor>
</comment>
<dbReference type="GO" id="GO:0044273">
    <property type="term" value="P:sulfur compound catabolic process"/>
    <property type="evidence" value="ECO:0007669"/>
    <property type="project" value="TreeGrafter"/>
</dbReference>
<organism evidence="8 9">
    <name type="scientific">Candida parapsilosis</name>
    <name type="common">Yeast</name>
    <dbReference type="NCBI Taxonomy" id="5480"/>
    <lineage>
        <taxon>Eukaryota</taxon>
        <taxon>Fungi</taxon>
        <taxon>Dikarya</taxon>
        <taxon>Ascomycota</taxon>
        <taxon>Saccharomycotina</taxon>
        <taxon>Pichiomycetes</taxon>
        <taxon>Debaryomycetaceae</taxon>
        <taxon>Candida/Lodderomyces clade</taxon>
        <taxon>Candida</taxon>
    </lineage>
</organism>
<dbReference type="GO" id="GO:0005737">
    <property type="term" value="C:cytoplasm"/>
    <property type="evidence" value="ECO:0007669"/>
    <property type="project" value="TreeGrafter"/>
</dbReference>
<protein>
    <submittedName>
        <fullName evidence="8">Taurine catabolism dioxygenase TauD, TfdA family protein</fullName>
    </submittedName>
</protein>
<evidence type="ECO:0000313" key="9">
    <source>
        <dbReference type="Proteomes" id="UP000590412"/>
    </source>
</evidence>
<proteinExistence type="inferred from homology"/>
<accession>A0A8X7NIX0</accession>
<dbReference type="GO" id="GO:0046872">
    <property type="term" value="F:metal ion binding"/>
    <property type="evidence" value="ECO:0007669"/>
    <property type="project" value="UniProtKB-KW"/>
</dbReference>
<dbReference type="FunFam" id="3.60.130.10:FF:000003">
    <property type="entry name" value="Alpha-ketoglutarate-dependent taurine dioxygenase"/>
    <property type="match status" value="1"/>
</dbReference>
<evidence type="ECO:0000313" key="8">
    <source>
        <dbReference type="EMBL" id="KAF6051054.1"/>
    </source>
</evidence>
<evidence type="ECO:0000259" key="7">
    <source>
        <dbReference type="Pfam" id="PF02668"/>
    </source>
</evidence>
<dbReference type="EMBL" id="JABWAB010000005">
    <property type="protein sequence ID" value="KAF6051054.1"/>
    <property type="molecule type" value="Genomic_DNA"/>
</dbReference>
<evidence type="ECO:0000256" key="5">
    <source>
        <dbReference type="ARBA" id="ARBA00023002"/>
    </source>
</evidence>
<sequence>MASNASQLTFDCFDPSQKEAITQYLQMPARQLNLPSALVGGNNLVADPKGKVALSEDAAKKLAPESIPYLPTWNKNEKYEPYEFQEHHDNALKADKDFPNLFPKDKKAEVTTISPKLGTEIKGVQLTQLNDAGKDEVALLASQRGVLVFRDQDLIAKGPEYLTNYVSHYGRLHIHPTSGAPQNHPDIHSVLTGDTKEDPFEKRNRLVGFHSDVSYELNPTGVSFLAVTNIPKTGGGDTVFADNIEAYNRLSSKFKEKLQDLYAVHSGVEQANHAVVKGGVVKRHPVENVHPIVRTTPSGQKVLYVNNGFTRRIADLKTEESEYLLKFLLDHVNNGHDFQIRVNWQPGTVVIFDNRIVSHSAILDFDTTDSRLIIRAASRAERPVHDLKDLNKPDENNVYEGLEYFGGR</sequence>
<comment type="similarity">
    <text evidence="2">Belongs to the TfdA dioxygenase family.</text>
</comment>
<dbReference type="Gene3D" id="3.60.130.10">
    <property type="entry name" value="Clavaminate synthase-like"/>
    <property type="match status" value="1"/>
</dbReference>
<evidence type="ECO:0000256" key="4">
    <source>
        <dbReference type="ARBA" id="ARBA00022964"/>
    </source>
</evidence>
<dbReference type="SUPFAM" id="SSF51197">
    <property type="entry name" value="Clavaminate synthase-like"/>
    <property type="match status" value="1"/>
</dbReference>
<dbReference type="PANTHER" id="PTHR30468:SF1">
    <property type="entry name" value="ALPHA-KETOGLUTARATE-DEPENDENT SULFONATE DIOXYGENASE"/>
    <property type="match status" value="1"/>
</dbReference>
<keyword evidence="3" id="KW-0479">Metal-binding</keyword>
<evidence type="ECO:0000256" key="6">
    <source>
        <dbReference type="ARBA" id="ARBA00023004"/>
    </source>
</evidence>
<dbReference type="InterPro" id="IPR003819">
    <property type="entry name" value="TauD/TfdA-like"/>
</dbReference>
<dbReference type="InterPro" id="IPR051323">
    <property type="entry name" value="AtsK-like"/>
</dbReference>
<name>A0A8X7NIX0_CANPA</name>
<dbReference type="AlphaFoldDB" id="A0A8X7NIX0"/>
<dbReference type="Pfam" id="PF02668">
    <property type="entry name" value="TauD"/>
    <property type="match status" value="1"/>
</dbReference>
<evidence type="ECO:0000256" key="2">
    <source>
        <dbReference type="ARBA" id="ARBA00005896"/>
    </source>
</evidence>